<feature type="non-terminal residue" evidence="3">
    <location>
        <position position="108"/>
    </location>
</feature>
<reference evidence="3 4" key="1">
    <citation type="submission" date="2014-04" db="EMBL/GenBank/DDBJ databases">
        <authorList>
            <consortium name="DOE Joint Genome Institute"/>
            <person name="Kuo A."/>
            <person name="Girlanda M."/>
            <person name="Perotto S."/>
            <person name="Kohler A."/>
            <person name="Nagy L.G."/>
            <person name="Floudas D."/>
            <person name="Copeland A."/>
            <person name="Barry K.W."/>
            <person name="Cichocki N."/>
            <person name="Veneault-Fourrey C."/>
            <person name="LaButti K."/>
            <person name="Lindquist E.A."/>
            <person name="Lipzen A."/>
            <person name="Lundell T."/>
            <person name="Morin E."/>
            <person name="Murat C."/>
            <person name="Sun H."/>
            <person name="Tunlid A."/>
            <person name="Henrissat B."/>
            <person name="Grigoriev I.V."/>
            <person name="Hibbett D.S."/>
            <person name="Martin F."/>
            <person name="Nordberg H.P."/>
            <person name="Cantor M.N."/>
            <person name="Hua S.X."/>
        </authorList>
    </citation>
    <scope>NUCLEOTIDE SEQUENCE [LARGE SCALE GENOMIC DNA]</scope>
    <source>
        <strain evidence="3 4">MUT 4182</strain>
    </source>
</reference>
<reference evidence="4" key="2">
    <citation type="submission" date="2015-01" db="EMBL/GenBank/DDBJ databases">
        <title>Evolutionary Origins and Diversification of the Mycorrhizal Mutualists.</title>
        <authorList>
            <consortium name="DOE Joint Genome Institute"/>
            <consortium name="Mycorrhizal Genomics Consortium"/>
            <person name="Kohler A."/>
            <person name="Kuo A."/>
            <person name="Nagy L.G."/>
            <person name="Floudas D."/>
            <person name="Copeland A."/>
            <person name="Barry K.W."/>
            <person name="Cichocki N."/>
            <person name="Veneault-Fourrey C."/>
            <person name="LaButti K."/>
            <person name="Lindquist E.A."/>
            <person name="Lipzen A."/>
            <person name="Lundell T."/>
            <person name="Morin E."/>
            <person name="Murat C."/>
            <person name="Riley R."/>
            <person name="Ohm R."/>
            <person name="Sun H."/>
            <person name="Tunlid A."/>
            <person name="Henrissat B."/>
            <person name="Grigoriev I.V."/>
            <person name="Hibbett D.S."/>
            <person name="Martin F."/>
        </authorList>
    </citation>
    <scope>NUCLEOTIDE SEQUENCE [LARGE SCALE GENOMIC DNA]</scope>
    <source>
        <strain evidence="4">MUT 4182</strain>
    </source>
</reference>
<gene>
    <name evidence="3" type="ORF">M407DRAFT_43061</name>
</gene>
<feature type="domain" description="DUF6535" evidence="2">
    <location>
        <begin position="1"/>
        <end position="108"/>
    </location>
</feature>
<dbReference type="Proteomes" id="UP000054248">
    <property type="component" value="Unassembled WGS sequence"/>
</dbReference>
<proteinExistence type="predicted"/>
<keyword evidence="4" id="KW-1185">Reference proteome</keyword>
<dbReference type="AlphaFoldDB" id="A0A0C3L4L3"/>
<dbReference type="STRING" id="1051891.A0A0C3L4L3"/>
<dbReference type="HOGENOM" id="CLU_018688_3_1_1"/>
<protein>
    <recommendedName>
        <fullName evidence="2">DUF6535 domain-containing protein</fullName>
    </recommendedName>
</protein>
<keyword evidence="1" id="KW-0472">Membrane</keyword>
<evidence type="ECO:0000313" key="4">
    <source>
        <dbReference type="Proteomes" id="UP000054248"/>
    </source>
</evidence>
<name>A0A0C3L4L3_9AGAM</name>
<keyword evidence="1" id="KW-1133">Transmembrane helix</keyword>
<dbReference type="InterPro" id="IPR045338">
    <property type="entry name" value="DUF6535"/>
</dbReference>
<dbReference type="Pfam" id="PF20153">
    <property type="entry name" value="DUF6535"/>
    <property type="match status" value="1"/>
</dbReference>
<evidence type="ECO:0000313" key="3">
    <source>
        <dbReference type="EMBL" id="KIO28748.1"/>
    </source>
</evidence>
<evidence type="ECO:0000256" key="1">
    <source>
        <dbReference type="SAM" id="Phobius"/>
    </source>
</evidence>
<dbReference type="EMBL" id="KN822991">
    <property type="protein sequence ID" value="KIO28748.1"/>
    <property type="molecule type" value="Genomic_DNA"/>
</dbReference>
<feature type="non-terminal residue" evidence="3">
    <location>
        <position position="1"/>
    </location>
</feature>
<evidence type="ECO:0000259" key="2">
    <source>
        <dbReference type="Pfam" id="PF20153"/>
    </source>
</evidence>
<organism evidence="3 4">
    <name type="scientific">Tulasnella calospora MUT 4182</name>
    <dbReference type="NCBI Taxonomy" id="1051891"/>
    <lineage>
        <taxon>Eukaryota</taxon>
        <taxon>Fungi</taxon>
        <taxon>Dikarya</taxon>
        <taxon>Basidiomycota</taxon>
        <taxon>Agaricomycotina</taxon>
        <taxon>Agaricomycetes</taxon>
        <taxon>Cantharellales</taxon>
        <taxon>Tulasnellaceae</taxon>
        <taxon>Tulasnella</taxon>
    </lineage>
</organism>
<feature type="transmembrane region" description="Helical" evidence="1">
    <location>
        <begin position="12"/>
        <end position="32"/>
    </location>
</feature>
<dbReference type="OrthoDB" id="3219854at2759"/>
<sequence>DEDLVESIRETLDGLLVFSGLFAGVNSAFLAVSLSMMSPDPTQDLIRELIKLSSNSTLTPTTDLQPAPFSPSSDAILVNQLFTGSLTCSLVAAFFAVLGKQWIAYYKK</sequence>
<feature type="transmembrane region" description="Helical" evidence="1">
    <location>
        <begin position="76"/>
        <end position="98"/>
    </location>
</feature>
<accession>A0A0C3L4L3</accession>
<keyword evidence="1" id="KW-0812">Transmembrane</keyword>